<evidence type="ECO:0000313" key="2">
    <source>
        <dbReference type="EMBL" id="MFC3197313.1"/>
    </source>
</evidence>
<dbReference type="Proteomes" id="UP001595526">
    <property type="component" value="Unassembled WGS sequence"/>
</dbReference>
<feature type="signal peptide" evidence="1">
    <location>
        <begin position="1"/>
        <end position="25"/>
    </location>
</feature>
<dbReference type="RefSeq" id="WP_379020886.1">
    <property type="nucleotide sequence ID" value="NZ_JBHRTA010000021.1"/>
</dbReference>
<reference evidence="3" key="1">
    <citation type="journal article" date="2019" name="Int. J. Syst. Evol. Microbiol.">
        <title>The Global Catalogue of Microorganisms (GCM) 10K type strain sequencing project: providing services to taxonomists for standard genome sequencing and annotation.</title>
        <authorList>
            <consortium name="The Broad Institute Genomics Platform"/>
            <consortium name="The Broad Institute Genome Sequencing Center for Infectious Disease"/>
            <person name="Wu L."/>
            <person name="Ma J."/>
        </authorList>
    </citation>
    <scope>NUCLEOTIDE SEQUENCE [LARGE SCALE GENOMIC DNA]</scope>
    <source>
        <strain evidence="3">KCTC 52416</strain>
    </source>
</reference>
<evidence type="ECO:0000313" key="3">
    <source>
        <dbReference type="Proteomes" id="UP001595526"/>
    </source>
</evidence>
<sequence>MKLMIISCTAIISCCTVLFTLSAFAQTAYYKRAGGNIQQSAQPGNFLNTASLDNVDYSSGTLKVGIPLYEIKVNDMVVPISISYSALGIKAGQAPSAVGMGWELNAGGKISTIINGLPDYGTEGIRTSENPMLSIPVNSNGLDLDNSANHRVFAINTMQGRADGAWDVYAFHVPSASGKFIRPHTGSPVFFPHDPTIDMSTAGLVTADGIKYEFQQGSGKRLRRRTFYTEVTPPTAPTYTEAWEYFYHDYYDQDLRFITSSTSKDTIRFEYEAITNTPGPHLQRLQAKEQITTTVSMPVSMNVYKNSSNQWYLASPSSYMIKEPNIFQTKVEVIHHTRIKYIYFADGRITFNYAEDYAGSDVMSSLLIERKTGSTYEIIRQFEFFYDMFYGHYLRTIRVKDRQANEEYDWKFDYNGMASAIPYREANNIDRWGFVNGKNNQTLIENPNDNLGFRNKVHYPVYNKEGMAYANSLYLPRNSREARLILPNNYPSPDKVQFADREMVFSEASRGLLTRVTTPTGGVVEYEYEPHRFPHYHYVNGNAIEEIKEGGGFRIKKIRHKNQASGRALLMKEYKYGTGNYDDDPNSSYVEDGLGWVSYPGTILSSDAVYGGSGGSTTFKNLVFLSHPVNEMSYSGGSYASYGSVTEYLVDSLSSANKYAGKTTYFFHAISPDIWQMGNYDPLFLPYPTVMIKPGVERDVLNNKPRAVIRYRNHTYNTFQKVSETVYYYKRFYAPPLPNPRHAYSYFTGITGSLYSPFASPQFNITISQYNQETREFDLITVNMESSPITIDPLYYTNITNEIPNSYFPGKYANSVVDLLDYADCYKQDSVRDILYSEIGEKVIRDVTTHYLYDNPKHLLPTRISMVNSMGDSTIQRRKYAEDYVGTVPAPFIQHMRVRNMVGVPVEELTTIKQGATETIASATAHRYSVLQQDYLQKSRLDQLRSDEGPISYGSYTGLNDTRYEPKVHFEQFDNKNNLLQYANDMNSKSSQVWGYGGTRVVAKVEGSAYVDVAYSGFESADKGNWTYAGTPSTIQGSVTGNAAYALGSGSITKGQLTASAKYIVCYWYKTGGTVSVSGGTVSAERLLRQRNGWRLVEREVTGTTSVMVSGNAVLDDLRLHPFEAQMATYTHDPMVGITSITDATGKATYYEYDTFQRVIAVRDEDGNLLEEYEYNYGTN</sequence>
<keyword evidence="3" id="KW-1185">Reference proteome</keyword>
<evidence type="ECO:0000256" key="1">
    <source>
        <dbReference type="SAM" id="SignalP"/>
    </source>
</evidence>
<protein>
    <recommendedName>
        <fullName evidence="4">YD repeat-containing protein</fullName>
    </recommendedName>
</protein>
<keyword evidence="1" id="KW-0732">Signal</keyword>
<proteinExistence type="predicted"/>
<evidence type="ECO:0008006" key="4">
    <source>
        <dbReference type="Google" id="ProtNLM"/>
    </source>
</evidence>
<dbReference type="InterPro" id="IPR006530">
    <property type="entry name" value="YD"/>
</dbReference>
<comment type="caution">
    <text evidence="2">The sequence shown here is derived from an EMBL/GenBank/DDBJ whole genome shotgun (WGS) entry which is preliminary data.</text>
</comment>
<organism evidence="2 3">
    <name type="scientific">Parapedobacter deserti</name>
    <dbReference type="NCBI Taxonomy" id="1912957"/>
    <lineage>
        <taxon>Bacteria</taxon>
        <taxon>Pseudomonadati</taxon>
        <taxon>Bacteroidota</taxon>
        <taxon>Sphingobacteriia</taxon>
        <taxon>Sphingobacteriales</taxon>
        <taxon>Sphingobacteriaceae</taxon>
        <taxon>Parapedobacter</taxon>
    </lineage>
</organism>
<feature type="chain" id="PRO_5046791232" description="YD repeat-containing protein" evidence="1">
    <location>
        <begin position="26"/>
        <end position="1180"/>
    </location>
</feature>
<accession>A0ABV7JGT8</accession>
<dbReference type="EMBL" id="JBHRTA010000021">
    <property type="protein sequence ID" value="MFC3197313.1"/>
    <property type="molecule type" value="Genomic_DNA"/>
</dbReference>
<name>A0ABV7JGT8_9SPHI</name>
<dbReference type="NCBIfam" id="TIGR01643">
    <property type="entry name" value="YD_repeat_2x"/>
    <property type="match status" value="1"/>
</dbReference>
<gene>
    <name evidence="2" type="ORF">ACFOET_06790</name>
</gene>